<evidence type="ECO:0000256" key="1">
    <source>
        <dbReference type="SAM" id="MobiDB-lite"/>
    </source>
</evidence>
<name>A0ABP8ZFJ0_9ACTN</name>
<gene>
    <name evidence="3" type="ORF">GCM10023217_28400</name>
</gene>
<accession>A0ABP8ZFJ0</accession>
<dbReference type="InterPro" id="IPR018713">
    <property type="entry name" value="MPAB/Lcp_cat_dom"/>
</dbReference>
<comment type="caution">
    <text evidence="3">The sequence shown here is derived from an EMBL/GenBank/DDBJ whole genome shotgun (WGS) entry which is preliminary data.</text>
</comment>
<evidence type="ECO:0000259" key="2">
    <source>
        <dbReference type="Pfam" id="PF09995"/>
    </source>
</evidence>
<dbReference type="Pfam" id="PF09995">
    <property type="entry name" value="MPAB_Lcp_cat"/>
    <property type="match status" value="1"/>
</dbReference>
<dbReference type="PANTHER" id="PTHR36124:SF1">
    <property type="entry name" value="ER-BOUND OXYGENASE MPAB_MPAB'_RUBBER OXYGENASE CATALYTIC DOMAIN-CONTAINING PROTEIN"/>
    <property type="match status" value="1"/>
</dbReference>
<keyword evidence="4" id="KW-1185">Reference proteome</keyword>
<reference evidence="4" key="1">
    <citation type="journal article" date="2019" name="Int. J. Syst. Evol. Microbiol.">
        <title>The Global Catalogue of Microorganisms (GCM) 10K type strain sequencing project: providing services to taxonomists for standard genome sequencing and annotation.</title>
        <authorList>
            <consortium name="The Broad Institute Genomics Platform"/>
            <consortium name="The Broad Institute Genome Sequencing Center for Infectious Disease"/>
            <person name="Wu L."/>
            <person name="Ma J."/>
        </authorList>
    </citation>
    <scope>NUCLEOTIDE SEQUENCE [LARGE SCALE GENOMIC DNA]</scope>
    <source>
        <strain evidence="4">JCM 18077</strain>
    </source>
</reference>
<feature type="region of interest" description="Disordered" evidence="1">
    <location>
        <begin position="282"/>
        <end position="301"/>
    </location>
</feature>
<feature type="domain" description="ER-bound oxygenase mpaB/mpaB'/Rubber oxygenase catalytic" evidence="2">
    <location>
        <begin position="45"/>
        <end position="237"/>
    </location>
</feature>
<protein>
    <submittedName>
        <fullName evidence="3">Oxygenase MpaB family protein</fullName>
    </submittedName>
</protein>
<feature type="compositionally biased region" description="Polar residues" evidence="1">
    <location>
        <begin position="290"/>
        <end position="301"/>
    </location>
</feature>
<evidence type="ECO:0000313" key="3">
    <source>
        <dbReference type="EMBL" id="GAA4755060.1"/>
    </source>
</evidence>
<dbReference type="RefSeq" id="WP_345314002.1">
    <property type="nucleotide sequence ID" value="NZ_BAABIE010000014.1"/>
</dbReference>
<proteinExistence type="predicted"/>
<dbReference type="PANTHER" id="PTHR36124">
    <property type="match status" value="1"/>
</dbReference>
<dbReference type="InterPro" id="IPR046366">
    <property type="entry name" value="MPAB"/>
</dbReference>
<dbReference type="Proteomes" id="UP001500822">
    <property type="component" value="Unassembled WGS sequence"/>
</dbReference>
<sequence>MLRWDRNRGLDPRTDYEQIYRNLSQYDFPWDFNQALSFALFRTYAVPSVGRLLHESGGFADTQKRYDDTAILLERPLVCGFDSAEGKTALRRINQMHRAYDISNDDMRYVLATFVVVPKRWIDDYGWRTMTYDEVVATVHFYRKLGRHMNIQDMPETYEEFADLLDSYEAEHFAYDEGGRAVADLTLDLLSTFYPTALRPIVNQFSRALMDEPLRAALRYEAPSPIVRRVSLGAMAARAAFVRLMPPRLRAKDFEHSSRMKTYRAGEVVTEQLGTFPGGCPVPHGVSGEDTASTTDPATVA</sequence>
<evidence type="ECO:0000313" key="4">
    <source>
        <dbReference type="Proteomes" id="UP001500822"/>
    </source>
</evidence>
<dbReference type="EMBL" id="BAABIE010000014">
    <property type="protein sequence ID" value="GAA4755060.1"/>
    <property type="molecule type" value="Genomic_DNA"/>
</dbReference>
<organism evidence="3 4">
    <name type="scientific">Gordonia alkaliphila</name>
    <dbReference type="NCBI Taxonomy" id="1053547"/>
    <lineage>
        <taxon>Bacteria</taxon>
        <taxon>Bacillati</taxon>
        <taxon>Actinomycetota</taxon>
        <taxon>Actinomycetes</taxon>
        <taxon>Mycobacteriales</taxon>
        <taxon>Gordoniaceae</taxon>
        <taxon>Gordonia</taxon>
    </lineage>
</organism>